<protein>
    <submittedName>
        <fullName evidence="4">LysM peptidoglycan-binding domain-containing protein</fullName>
    </submittedName>
</protein>
<feature type="domain" description="LysM" evidence="3">
    <location>
        <begin position="150"/>
        <end position="194"/>
    </location>
</feature>
<dbReference type="InterPro" id="IPR016047">
    <property type="entry name" value="M23ase_b-sheet_dom"/>
</dbReference>
<accession>A0A506UJI7</accession>
<sequence length="528" mass="53375">MRISGSPEFGKATQGFLLVSALAILATGCTSETARFGNGPDGMTTGSISSSASLQSMVPPENVGGGGYQTYPVNTAPVAQQTLPSTNSNSGARMATAPVSVQSSSLPPPASQQQVALAAPANPANTYSSANAVVGAPSTLPSATDDGSMRRVMMRGGETLNQFAARNGVTPQEVLMANGMTSESQIRPGQVLLVPQVSGNGAKAAANSTGLVPNGPTPVPTLPQDQRVAVIPTSPSTQKRQVNEAASTAGNSASNSSGSAPKPAAGGSYTVQSGDSLYKIALANGVSVDALKQANGLSSSNIRIGQTLTIPGAGAVPAQPVAKVETASMTVQTQNPAAAPKTAKTVTPAPQTAETVAPAPAAPTSTAAAQPKPYQPPASASADAQVQDVAVRSDAGDKVPEGTGISKYRWPVTGAVVVRFGQVNGDSISEGIDISVPQGTPIKAAENGVVVYADDGLADYGNAILIRHDDGRVTVYGYAEKLNVKRGDHVQRGQTIAVSGMTGKAAQPMVHFEVRDNTKAVDPMPYLG</sequence>
<feature type="region of interest" description="Disordered" evidence="2">
    <location>
        <begin position="202"/>
        <end position="269"/>
    </location>
</feature>
<gene>
    <name evidence="4" type="ORF">FJU08_02760</name>
</gene>
<keyword evidence="5" id="KW-1185">Reference proteome</keyword>
<reference evidence="4 5" key="1">
    <citation type="submission" date="2019-06" db="EMBL/GenBank/DDBJ databases">
        <authorList>
            <person name="Li M."/>
        </authorList>
    </citation>
    <scope>NUCLEOTIDE SEQUENCE [LARGE SCALE GENOMIC DNA]</scope>
    <source>
        <strain evidence="4 5">BGMRC2036</strain>
    </source>
</reference>
<dbReference type="Pfam" id="PF01551">
    <property type="entry name" value="Peptidase_M23"/>
    <property type="match status" value="1"/>
</dbReference>
<feature type="compositionally biased region" description="Polar residues" evidence="2">
    <location>
        <begin position="44"/>
        <end position="56"/>
    </location>
</feature>
<dbReference type="InterPro" id="IPR050570">
    <property type="entry name" value="Cell_wall_metabolism_enzyme"/>
</dbReference>
<dbReference type="InterPro" id="IPR011055">
    <property type="entry name" value="Dup_hybrid_motif"/>
</dbReference>
<evidence type="ECO:0000313" key="4">
    <source>
        <dbReference type="EMBL" id="TPW33497.1"/>
    </source>
</evidence>
<comment type="caution">
    <text evidence="4">The sequence shown here is derived from an EMBL/GenBank/DDBJ whole genome shotgun (WGS) entry which is preliminary data.</text>
</comment>
<name>A0A506UJI7_9HYPH</name>
<feature type="compositionally biased region" description="Low complexity" evidence="2">
    <location>
        <begin position="245"/>
        <end position="268"/>
    </location>
</feature>
<dbReference type="PANTHER" id="PTHR21666">
    <property type="entry name" value="PEPTIDASE-RELATED"/>
    <property type="match status" value="1"/>
</dbReference>
<dbReference type="SUPFAM" id="SSF54106">
    <property type="entry name" value="LysM domain"/>
    <property type="match status" value="2"/>
</dbReference>
<dbReference type="SUPFAM" id="SSF51261">
    <property type="entry name" value="Duplicated hybrid motif"/>
    <property type="match status" value="1"/>
</dbReference>
<dbReference type="InterPro" id="IPR036779">
    <property type="entry name" value="LysM_dom_sf"/>
</dbReference>
<feature type="region of interest" description="Disordered" evidence="2">
    <location>
        <begin position="80"/>
        <end position="109"/>
    </location>
</feature>
<dbReference type="PANTHER" id="PTHR21666:SF263">
    <property type="entry name" value="MUREIN HYDROLASE ACTIVATOR NLPD"/>
    <property type="match status" value="1"/>
</dbReference>
<dbReference type="CDD" id="cd12797">
    <property type="entry name" value="M23_peptidase"/>
    <property type="match status" value="1"/>
</dbReference>
<dbReference type="Gene3D" id="3.10.350.10">
    <property type="entry name" value="LysM domain"/>
    <property type="match status" value="2"/>
</dbReference>
<dbReference type="PROSITE" id="PS51782">
    <property type="entry name" value="LYSM"/>
    <property type="match status" value="2"/>
</dbReference>
<dbReference type="CDD" id="cd00118">
    <property type="entry name" value="LysM"/>
    <property type="match status" value="2"/>
</dbReference>
<evidence type="ECO:0000259" key="3">
    <source>
        <dbReference type="PROSITE" id="PS51782"/>
    </source>
</evidence>
<dbReference type="PROSITE" id="PS51257">
    <property type="entry name" value="PROKAR_LIPOPROTEIN"/>
    <property type="match status" value="1"/>
</dbReference>
<dbReference type="Pfam" id="PF01476">
    <property type="entry name" value="LysM"/>
    <property type="match status" value="2"/>
</dbReference>
<dbReference type="Gene3D" id="2.70.70.10">
    <property type="entry name" value="Glucose Permease (Domain IIA)"/>
    <property type="match status" value="1"/>
</dbReference>
<feature type="compositionally biased region" description="Polar residues" evidence="2">
    <location>
        <begin position="80"/>
        <end position="91"/>
    </location>
</feature>
<feature type="region of interest" description="Disordered" evidence="2">
    <location>
        <begin position="33"/>
        <end position="56"/>
    </location>
</feature>
<organism evidence="4 5">
    <name type="scientific">Martelella alba</name>
    <dbReference type="NCBI Taxonomy" id="2590451"/>
    <lineage>
        <taxon>Bacteria</taxon>
        <taxon>Pseudomonadati</taxon>
        <taxon>Pseudomonadota</taxon>
        <taxon>Alphaproteobacteria</taxon>
        <taxon>Hyphomicrobiales</taxon>
        <taxon>Aurantimonadaceae</taxon>
        <taxon>Martelella</taxon>
    </lineage>
</organism>
<feature type="region of interest" description="Disordered" evidence="2">
    <location>
        <begin position="333"/>
        <end position="398"/>
    </location>
</feature>
<evidence type="ECO:0000313" key="5">
    <source>
        <dbReference type="Proteomes" id="UP000318801"/>
    </source>
</evidence>
<dbReference type="RefSeq" id="WP_141147436.1">
    <property type="nucleotide sequence ID" value="NZ_VHLG01000001.1"/>
</dbReference>
<comment type="similarity">
    <text evidence="1">Belongs to the E.coli NlpD/Haemophilus LppB family.</text>
</comment>
<feature type="compositionally biased region" description="Low complexity" evidence="2">
    <location>
        <begin position="336"/>
        <end position="393"/>
    </location>
</feature>
<evidence type="ECO:0000256" key="1">
    <source>
        <dbReference type="ARBA" id="ARBA00038420"/>
    </source>
</evidence>
<dbReference type="AlphaFoldDB" id="A0A506UJI7"/>
<dbReference type="EMBL" id="VHLG01000001">
    <property type="protein sequence ID" value="TPW33497.1"/>
    <property type="molecule type" value="Genomic_DNA"/>
</dbReference>
<evidence type="ECO:0000256" key="2">
    <source>
        <dbReference type="SAM" id="MobiDB-lite"/>
    </source>
</evidence>
<dbReference type="SMART" id="SM00257">
    <property type="entry name" value="LysM"/>
    <property type="match status" value="2"/>
</dbReference>
<feature type="domain" description="LysM" evidence="3">
    <location>
        <begin position="267"/>
        <end position="310"/>
    </location>
</feature>
<feature type="compositionally biased region" description="Low complexity" evidence="2">
    <location>
        <begin position="97"/>
        <end position="109"/>
    </location>
</feature>
<dbReference type="GO" id="GO:0004222">
    <property type="term" value="F:metalloendopeptidase activity"/>
    <property type="evidence" value="ECO:0007669"/>
    <property type="project" value="TreeGrafter"/>
</dbReference>
<dbReference type="InterPro" id="IPR018392">
    <property type="entry name" value="LysM"/>
</dbReference>
<dbReference type="OrthoDB" id="9795421at2"/>
<proteinExistence type="inferred from homology"/>
<dbReference type="Proteomes" id="UP000318801">
    <property type="component" value="Unassembled WGS sequence"/>
</dbReference>